<dbReference type="GO" id="GO:0016887">
    <property type="term" value="F:ATP hydrolysis activity"/>
    <property type="evidence" value="ECO:0007669"/>
    <property type="project" value="InterPro"/>
</dbReference>
<dbReference type="PANTHER" id="PTHR42855">
    <property type="entry name" value="ABC TRANSPORTER ATP-BINDING SUBUNIT"/>
    <property type="match status" value="1"/>
</dbReference>
<keyword evidence="1" id="KW-0547">Nucleotide-binding</keyword>
<accession>A0A7I9VHV0</accession>
<dbReference type="SUPFAM" id="SSF52540">
    <property type="entry name" value="P-loop containing nucleoside triphosphate hydrolases"/>
    <property type="match status" value="2"/>
</dbReference>
<gene>
    <name evidence="4" type="ORF">AMYX_05600</name>
</gene>
<dbReference type="GO" id="GO:0005524">
    <property type="term" value="F:ATP binding"/>
    <property type="evidence" value="ECO:0007669"/>
    <property type="project" value="UniProtKB-KW"/>
</dbReference>
<dbReference type="CDD" id="cd03221">
    <property type="entry name" value="ABCF_EF-3"/>
    <property type="match status" value="2"/>
</dbReference>
<dbReference type="Pfam" id="PF00005">
    <property type="entry name" value="ABC_tran"/>
    <property type="match status" value="2"/>
</dbReference>
<reference evidence="5" key="1">
    <citation type="journal article" date="2020" name="Appl. Environ. Microbiol.">
        <title>Diazotrophic Anaeromyxobacter Isolates from Soils.</title>
        <authorList>
            <person name="Masuda Y."/>
            <person name="Yamanaka H."/>
            <person name="Xu Z.X."/>
            <person name="Shiratori Y."/>
            <person name="Aono T."/>
            <person name="Amachi S."/>
            <person name="Senoo K."/>
            <person name="Itoh H."/>
        </authorList>
    </citation>
    <scope>NUCLEOTIDE SEQUENCE [LARGE SCALE GENOMIC DNA]</scope>
    <source>
        <strain evidence="5">R267</strain>
    </source>
</reference>
<protein>
    <submittedName>
        <fullName evidence="4">ABC-F family ATPase</fullName>
    </submittedName>
</protein>
<keyword evidence="2" id="KW-0067">ATP-binding</keyword>
<dbReference type="RefSeq" id="WP_176062665.1">
    <property type="nucleotide sequence ID" value="NZ_BJTG01000001.1"/>
</dbReference>
<dbReference type="InterPro" id="IPR027417">
    <property type="entry name" value="P-loop_NTPase"/>
</dbReference>
<dbReference type="AlphaFoldDB" id="A0A7I9VHV0"/>
<dbReference type="PROSITE" id="PS00211">
    <property type="entry name" value="ABC_TRANSPORTER_1"/>
    <property type="match status" value="1"/>
</dbReference>
<dbReference type="EMBL" id="BJTG01000001">
    <property type="protein sequence ID" value="GEJ55819.1"/>
    <property type="molecule type" value="Genomic_DNA"/>
</dbReference>
<feature type="domain" description="ABC transporter" evidence="3">
    <location>
        <begin position="2"/>
        <end position="251"/>
    </location>
</feature>
<evidence type="ECO:0000256" key="2">
    <source>
        <dbReference type="ARBA" id="ARBA00022840"/>
    </source>
</evidence>
<dbReference type="InterPro" id="IPR032781">
    <property type="entry name" value="ABC_tran_Xtn"/>
</dbReference>
<evidence type="ECO:0000256" key="1">
    <source>
        <dbReference type="ARBA" id="ARBA00022741"/>
    </source>
</evidence>
<dbReference type="InterPro" id="IPR003439">
    <property type="entry name" value="ABC_transporter-like_ATP-bd"/>
</dbReference>
<sequence>MISVQNVSKAFGPKKLFEDVNVAFPPGRRYGLTGPNGAGKTTFMKILAGDEEPDSGDILKPKRLGILRQDQFRYEDDRVLDVVLMGNPALWSAMQEKDRLLAKADISEADGHRLGELEGIIGEEDGYTAEATASELLEGLGIPQEAHEQPMRALAGGYKLRVLLAQALFGRPQALLLDEPTNNLDIESIRWLEKFLHAYEGVLVTISHDRHFLNAICTHIADIDYQTIITYTGGYDDMVRQKGQVRSRVEAENSEKQKKIAQLQDFVARFHAGTRASQVQSRIRAMEKLKLEDLKRSNIAAPFIKFEQAKPSGKQTLTVEDLAKSYGRREIIRPFSALVTRGEKVAIIGKNGVGKTTLVQMLVDQLKPDGGTVTWGHQASVGYLPQDHAGLIRPGTTAFGWLRELEDKLSNEEISGLLGRMLFSGEERMKPTDTLSGGEIVRLLMSNLMRTKDNVLVLDEPTNHLDLQAIAALSEGLGRYEGTVLMVTHDQQLIGEVATRIWALRDDEPVLDFNGTFDEFLEKHPDLAAHHR</sequence>
<proteinExistence type="predicted"/>
<dbReference type="InterPro" id="IPR051309">
    <property type="entry name" value="ABCF_ATPase"/>
</dbReference>
<keyword evidence="5" id="KW-1185">Reference proteome</keyword>
<dbReference type="SMART" id="SM00382">
    <property type="entry name" value="AAA"/>
    <property type="match status" value="2"/>
</dbReference>
<dbReference type="FunFam" id="3.40.50.300:FF:000011">
    <property type="entry name" value="Putative ABC transporter ATP-binding component"/>
    <property type="match status" value="1"/>
</dbReference>
<evidence type="ECO:0000313" key="5">
    <source>
        <dbReference type="Proteomes" id="UP000503640"/>
    </source>
</evidence>
<dbReference type="PROSITE" id="PS50893">
    <property type="entry name" value="ABC_TRANSPORTER_2"/>
    <property type="match status" value="2"/>
</dbReference>
<name>A0A7I9VHV0_9BACT</name>
<dbReference type="PANTHER" id="PTHR42855:SF2">
    <property type="entry name" value="DRUG RESISTANCE ABC TRANSPORTER,ATP-BINDING PROTEIN"/>
    <property type="match status" value="1"/>
</dbReference>
<dbReference type="Pfam" id="PF12848">
    <property type="entry name" value="ABC_tran_Xtn"/>
    <property type="match status" value="1"/>
</dbReference>
<dbReference type="Gene3D" id="3.40.50.300">
    <property type="entry name" value="P-loop containing nucleotide triphosphate hydrolases"/>
    <property type="match status" value="2"/>
</dbReference>
<dbReference type="Proteomes" id="UP000503640">
    <property type="component" value="Unassembled WGS sequence"/>
</dbReference>
<evidence type="ECO:0000313" key="4">
    <source>
        <dbReference type="EMBL" id="GEJ55819.1"/>
    </source>
</evidence>
<feature type="domain" description="ABC transporter" evidence="3">
    <location>
        <begin position="317"/>
        <end position="531"/>
    </location>
</feature>
<comment type="caution">
    <text evidence="4">The sequence shown here is derived from an EMBL/GenBank/DDBJ whole genome shotgun (WGS) entry which is preliminary data.</text>
</comment>
<evidence type="ECO:0000259" key="3">
    <source>
        <dbReference type="PROSITE" id="PS50893"/>
    </source>
</evidence>
<organism evidence="4 5">
    <name type="scientific">Anaeromyxobacter diazotrophicus</name>
    <dbReference type="NCBI Taxonomy" id="2590199"/>
    <lineage>
        <taxon>Bacteria</taxon>
        <taxon>Pseudomonadati</taxon>
        <taxon>Myxococcota</taxon>
        <taxon>Myxococcia</taxon>
        <taxon>Myxococcales</taxon>
        <taxon>Cystobacterineae</taxon>
        <taxon>Anaeromyxobacteraceae</taxon>
        <taxon>Anaeromyxobacter</taxon>
    </lineage>
</organism>
<dbReference type="InterPro" id="IPR017871">
    <property type="entry name" value="ABC_transporter-like_CS"/>
</dbReference>
<dbReference type="InterPro" id="IPR003593">
    <property type="entry name" value="AAA+_ATPase"/>
</dbReference>